<name>A0A840II44_9ACTN</name>
<dbReference type="PANTHER" id="PTHR33744:SF17">
    <property type="entry name" value="CONSERVED PROTEIN"/>
    <property type="match status" value="1"/>
</dbReference>
<feature type="domain" description="CdaR GGDEF-like" evidence="3">
    <location>
        <begin position="290"/>
        <end position="407"/>
    </location>
</feature>
<dbReference type="InterPro" id="IPR042070">
    <property type="entry name" value="PucR_C-HTH_sf"/>
</dbReference>
<evidence type="ECO:0000313" key="5">
    <source>
        <dbReference type="Proteomes" id="UP000585272"/>
    </source>
</evidence>
<dbReference type="InterPro" id="IPR051448">
    <property type="entry name" value="CdaR-like_regulators"/>
</dbReference>
<dbReference type="AlphaFoldDB" id="A0A840II44"/>
<keyword evidence="5" id="KW-1185">Reference proteome</keyword>
<dbReference type="Gene3D" id="1.10.10.2840">
    <property type="entry name" value="PucR C-terminal helix-turn-helix domain"/>
    <property type="match status" value="1"/>
</dbReference>
<accession>A0A840II44</accession>
<dbReference type="Proteomes" id="UP000585272">
    <property type="component" value="Unassembled WGS sequence"/>
</dbReference>
<dbReference type="InterPro" id="IPR025736">
    <property type="entry name" value="PucR_C-HTH_dom"/>
</dbReference>
<evidence type="ECO:0008006" key="6">
    <source>
        <dbReference type="Google" id="ProtNLM"/>
    </source>
</evidence>
<proteinExistence type="inferred from homology"/>
<evidence type="ECO:0000259" key="3">
    <source>
        <dbReference type="Pfam" id="PF17853"/>
    </source>
</evidence>
<feature type="domain" description="PucR C-terminal helix-turn-helix" evidence="2">
    <location>
        <begin position="459"/>
        <end position="516"/>
    </location>
</feature>
<sequence>MNAERLCRELGPGLLRTVVPPARDDRQIASIVVCGLPEELTEGDRDSLVLAVGATSPEARAAIVAAAGRRGAAAVVVKAYEPIDDAVREAARDAGVALLSTDREVAWARLQELIASAVDSLRATELLPASVAASGDLFALADATAAACGAPVTIEDPASHVLAFSREGQDVDPVRVATILGRRVPGRWASALRQQAELDGVLARDEPAVIDLPGMAPRRLIAIRSGGVLLGSIWLAGPTDDAADDVLREAAAVAALQLLRRRAERELEHAVRSAAVTDLLLTGRLSARAEEETGLRAGDAFAVLAVALDDAGPDGDAAAHDQLADLLAAHLRAFRRRSVHGVLDGRGYVVVACDGDAERDVLLGRFEDGLTRARRTIGSPVRAGLGAIAPEPAALPDARATADRALALGAEGRAIATFDDVRAAALVEDVERFVGGWREGRSSQLRTLLEHDRVHGTELTETVRLVLELFGDTSTAARRLHVHANTVRYRLRQATELTGIRLTDGTARLALELELRSLERERRGGG</sequence>
<reference evidence="4 5" key="1">
    <citation type="submission" date="2020-08" db="EMBL/GenBank/DDBJ databases">
        <title>Genomic Encyclopedia of Archaeal and Bacterial Type Strains, Phase II (KMG-II): from individual species to whole genera.</title>
        <authorList>
            <person name="Goeker M."/>
        </authorList>
    </citation>
    <scope>NUCLEOTIDE SEQUENCE [LARGE SCALE GENOMIC DNA]</scope>
    <source>
        <strain evidence="4 5">DSM 23288</strain>
    </source>
</reference>
<evidence type="ECO:0000259" key="2">
    <source>
        <dbReference type="Pfam" id="PF13556"/>
    </source>
</evidence>
<evidence type="ECO:0000313" key="4">
    <source>
        <dbReference type="EMBL" id="MBB4663618.1"/>
    </source>
</evidence>
<gene>
    <name evidence="4" type="ORF">BDZ31_003213</name>
</gene>
<protein>
    <recommendedName>
        <fullName evidence="6">PucR family transcriptional regulator</fullName>
    </recommendedName>
</protein>
<comment type="similarity">
    <text evidence="1">Belongs to the CdaR family.</text>
</comment>
<evidence type="ECO:0000256" key="1">
    <source>
        <dbReference type="ARBA" id="ARBA00006754"/>
    </source>
</evidence>
<dbReference type="RefSeq" id="WP_183343334.1">
    <property type="nucleotide sequence ID" value="NZ_JACHNU010000004.1"/>
</dbReference>
<dbReference type="EMBL" id="JACHNU010000004">
    <property type="protein sequence ID" value="MBB4663618.1"/>
    <property type="molecule type" value="Genomic_DNA"/>
</dbReference>
<comment type="caution">
    <text evidence="4">The sequence shown here is derived from an EMBL/GenBank/DDBJ whole genome shotgun (WGS) entry which is preliminary data.</text>
</comment>
<dbReference type="Pfam" id="PF17853">
    <property type="entry name" value="GGDEF_2"/>
    <property type="match status" value="1"/>
</dbReference>
<dbReference type="InterPro" id="IPR041522">
    <property type="entry name" value="CdaR_GGDEF"/>
</dbReference>
<dbReference type="Pfam" id="PF13556">
    <property type="entry name" value="HTH_30"/>
    <property type="match status" value="1"/>
</dbReference>
<organism evidence="4 5">
    <name type="scientific">Conexibacter arvalis</name>
    <dbReference type="NCBI Taxonomy" id="912552"/>
    <lineage>
        <taxon>Bacteria</taxon>
        <taxon>Bacillati</taxon>
        <taxon>Actinomycetota</taxon>
        <taxon>Thermoleophilia</taxon>
        <taxon>Solirubrobacterales</taxon>
        <taxon>Conexibacteraceae</taxon>
        <taxon>Conexibacter</taxon>
    </lineage>
</organism>
<dbReference type="PANTHER" id="PTHR33744">
    <property type="entry name" value="CARBOHYDRATE DIACID REGULATOR"/>
    <property type="match status" value="1"/>
</dbReference>